<gene>
    <name evidence="2" type="ORF">H8744_17510</name>
</gene>
<accession>A0A926FAM8</accession>
<keyword evidence="3" id="KW-1185">Reference proteome</keyword>
<comment type="caution">
    <text evidence="2">The sequence shown here is derived from an EMBL/GenBank/DDBJ whole genome shotgun (WGS) entry which is preliminary data.</text>
</comment>
<organism evidence="2 3">
    <name type="scientific">Jilunia laotingensis</name>
    <dbReference type="NCBI Taxonomy" id="2763675"/>
    <lineage>
        <taxon>Bacteria</taxon>
        <taxon>Pseudomonadati</taxon>
        <taxon>Bacteroidota</taxon>
        <taxon>Bacteroidia</taxon>
        <taxon>Bacteroidales</taxon>
        <taxon>Bacteroidaceae</taxon>
        <taxon>Jilunia</taxon>
    </lineage>
</organism>
<evidence type="ECO:0000256" key="1">
    <source>
        <dbReference type="SAM" id="SignalP"/>
    </source>
</evidence>
<feature type="signal peptide" evidence="1">
    <location>
        <begin position="1"/>
        <end position="19"/>
    </location>
</feature>
<dbReference type="Gene3D" id="2.40.160.60">
    <property type="entry name" value="Outer membrane protein transport protein (OMPP1/FadL/TodX)"/>
    <property type="match status" value="1"/>
</dbReference>
<protein>
    <submittedName>
        <fullName evidence="2">TonB-dependent receptor</fullName>
    </submittedName>
</protein>
<keyword evidence="2" id="KW-0675">Receptor</keyword>
<evidence type="ECO:0000313" key="3">
    <source>
        <dbReference type="Proteomes" id="UP000651085"/>
    </source>
</evidence>
<reference evidence="2" key="1">
    <citation type="submission" date="2020-08" db="EMBL/GenBank/DDBJ databases">
        <title>Genome public.</title>
        <authorList>
            <person name="Liu C."/>
            <person name="Sun Q."/>
        </authorList>
    </citation>
    <scope>NUCLEOTIDE SEQUENCE</scope>
    <source>
        <strain evidence="2">N12</strain>
    </source>
</reference>
<evidence type="ECO:0000313" key="2">
    <source>
        <dbReference type="EMBL" id="MBC8595009.1"/>
    </source>
</evidence>
<proteinExistence type="predicted"/>
<dbReference type="RefSeq" id="WP_262436082.1">
    <property type="nucleotide sequence ID" value="NZ_JACRTF010000001.1"/>
</dbReference>
<dbReference type="SUPFAM" id="SSF56935">
    <property type="entry name" value="Porins"/>
    <property type="match status" value="1"/>
</dbReference>
<keyword evidence="1" id="KW-0732">Signal</keyword>
<feature type="chain" id="PRO_5038079340" evidence="1">
    <location>
        <begin position="20"/>
        <end position="536"/>
    </location>
</feature>
<dbReference type="Proteomes" id="UP000651085">
    <property type="component" value="Unassembled WGS sequence"/>
</dbReference>
<dbReference type="AlphaFoldDB" id="A0A926FAM8"/>
<name>A0A926FAM8_9BACT</name>
<sequence length="536" mass="59928">MKKLMIIAVATLLSSVANAQTIYDAAKFTGKDLNGTARFVGMGGAMGALGGDISTIGTNPAGIGIYRSNDIMTSFSFSAYGMESSYIGHEKRMFNSNLNNTHWSYDNIGFVLSTKIGNYTPVRFVNFGFNYHKSKSFYKNMGMDALLNVGPKNEIVSQTWQMAQQANGIRNSEFMEGREAFRDNEIGWLSILGWQGNLIAETGDKDSDGGNIYKSIINEIPYATFYSEERGGIDQYDFNVALNINDRAYLGFTIGAYDVDYSKYSRYDEDYENGKGAGYFLQSWNRISGSGFDFKIGAILRPFESSPFRIGMAVHTPTFYKLTLTTSAFLGSDLYYDGAEVTKPVDIDTQQAVGDMDRSYRLRTPWTYNLSLGYTVGSSLAVGAEYEYEDYSTMYFSYPKNGGMYPKGSGMSYENDQTSMLKGVHTVRVGAEYKVIPQFAFRLGYNYSSAAIEKLAYKDLPVNSINTDTDYANTKALNNYTLGIGYRGSLIYADLAYQYSTYKEDFYAFTDPDDFLNKTKVTNTRSQVLLTVGMRF</sequence>
<dbReference type="EMBL" id="JACRTF010000001">
    <property type="protein sequence ID" value="MBC8595009.1"/>
    <property type="molecule type" value="Genomic_DNA"/>
</dbReference>